<dbReference type="InterPro" id="IPR005299">
    <property type="entry name" value="MeTrfase_7"/>
</dbReference>
<dbReference type="Proteomes" id="UP001652623">
    <property type="component" value="Chromosome 2"/>
</dbReference>
<sequence length="370" mass="41339">MASTAMPRTLISIIYRILKLESAKVWCLLLNFLFLQRGIIDVAKQFLNEVIAEKLDIGTVVSSKAFCIADLGCSVGPNTFAAVENIIEAVKSKYQSQGLNSKIPEFQVFFNDHVSNDFNLLFTSLPQDKKYYASGVPGSFYGRIFPEASLHFVHSSFSVQWLSGVPKEVKNKSSPAWNKGQIHYANSGDEVIRAYKAQYEKDMDQFLEARAHEIVVGGLMVLMFLFNPDGIHPSQSSANMMLDLIGSSLIDLVKEGKVDEEKVDSFNVPMYFMSPKELEAAVERNGCFSIERMENIPLLFLTGNTSPVAHKIAAHMRAGMEDMIKQQFGDDIVDELFDLYAKKVDKIFIPCALNSSIKGGNLFVMLKRKA</sequence>
<dbReference type="PANTHER" id="PTHR31009">
    <property type="entry name" value="S-ADENOSYL-L-METHIONINE:CARBOXYL METHYLTRANSFERASE FAMILY PROTEIN"/>
    <property type="match status" value="1"/>
</dbReference>
<evidence type="ECO:0000313" key="5">
    <source>
        <dbReference type="Proteomes" id="UP001652623"/>
    </source>
</evidence>
<keyword evidence="3" id="KW-0479">Metal-binding</keyword>
<dbReference type="Pfam" id="PF03492">
    <property type="entry name" value="Methyltransf_7"/>
    <property type="match status" value="1"/>
</dbReference>
<evidence type="ECO:0000256" key="2">
    <source>
        <dbReference type="ARBA" id="ARBA00022679"/>
    </source>
</evidence>
<organism evidence="5 6">
    <name type="scientific">Ziziphus jujuba</name>
    <name type="common">Chinese jujube</name>
    <name type="synonym">Ziziphus sativa</name>
    <dbReference type="NCBI Taxonomy" id="326968"/>
    <lineage>
        <taxon>Eukaryota</taxon>
        <taxon>Viridiplantae</taxon>
        <taxon>Streptophyta</taxon>
        <taxon>Embryophyta</taxon>
        <taxon>Tracheophyta</taxon>
        <taxon>Spermatophyta</taxon>
        <taxon>Magnoliopsida</taxon>
        <taxon>eudicotyledons</taxon>
        <taxon>Gunneridae</taxon>
        <taxon>Pentapetalae</taxon>
        <taxon>rosids</taxon>
        <taxon>fabids</taxon>
        <taxon>Rosales</taxon>
        <taxon>Rhamnaceae</taxon>
        <taxon>Paliureae</taxon>
        <taxon>Ziziphus</taxon>
    </lineage>
</organism>
<dbReference type="Gene3D" id="1.10.1200.270">
    <property type="entry name" value="Methyltransferase, alpha-helical capping domain"/>
    <property type="match status" value="1"/>
</dbReference>
<keyword evidence="5" id="KW-1185">Reference proteome</keyword>
<accession>A0ABM3ZZR0</accession>
<reference evidence="5" key="1">
    <citation type="submission" date="2025-05" db="UniProtKB">
        <authorList>
            <consortium name="RefSeq"/>
        </authorList>
    </citation>
    <scope>NUCLEOTIDE SEQUENCE [LARGE SCALE GENOMIC DNA]</scope>
</reference>
<evidence type="ECO:0000256" key="1">
    <source>
        <dbReference type="ARBA" id="ARBA00022603"/>
    </source>
</evidence>
<name>A0ABM3ZZR0_ZIZJJ</name>
<dbReference type="RefSeq" id="XP_060669963.1">
    <property type="nucleotide sequence ID" value="XM_060813980.1"/>
</dbReference>
<dbReference type="InterPro" id="IPR042086">
    <property type="entry name" value="MeTrfase_capping"/>
</dbReference>
<dbReference type="InterPro" id="IPR029063">
    <property type="entry name" value="SAM-dependent_MTases_sf"/>
</dbReference>
<dbReference type="SUPFAM" id="SSF53335">
    <property type="entry name" value="S-adenosyl-L-methionine-dependent methyltransferases"/>
    <property type="match status" value="1"/>
</dbReference>
<evidence type="ECO:0000256" key="4">
    <source>
        <dbReference type="ARBA" id="ARBA00022842"/>
    </source>
</evidence>
<dbReference type="GeneID" id="107418686"/>
<evidence type="ECO:0000313" key="6">
    <source>
        <dbReference type="RefSeq" id="XP_060669963.1"/>
    </source>
</evidence>
<keyword evidence="2" id="KW-0808">Transferase</keyword>
<keyword evidence="4" id="KW-0460">Magnesium</keyword>
<evidence type="ECO:0000256" key="3">
    <source>
        <dbReference type="ARBA" id="ARBA00022723"/>
    </source>
</evidence>
<gene>
    <name evidence="6" type="primary">LOC107418686</name>
</gene>
<reference evidence="6" key="2">
    <citation type="submission" date="2025-08" db="UniProtKB">
        <authorList>
            <consortium name="RefSeq"/>
        </authorList>
    </citation>
    <scope>IDENTIFICATION</scope>
    <source>
        <tissue evidence="6">Seedling</tissue>
    </source>
</reference>
<dbReference type="Gene3D" id="3.40.50.150">
    <property type="entry name" value="Vaccinia Virus protein VP39"/>
    <property type="match status" value="1"/>
</dbReference>
<proteinExistence type="predicted"/>
<keyword evidence="1" id="KW-0489">Methyltransferase</keyword>
<protein>
    <submittedName>
        <fullName evidence="6">Loganic acid O-methyltransferase-like isoform X1</fullName>
    </submittedName>
</protein>